<dbReference type="NCBIfam" id="NF009941">
    <property type="entry name" value="PRK13404.1"/>
    <property type="match status" value="1"/>
</dbReference>
<dbReference type="GO" id="GO:0046872">
    <property type="term" value="F:metal ion binding"/>
    <property type="evidence" value="ECO:0007669"/>
    <property type="project" value="UniProtKB-KW"/>
</dbReference>
<dbReference type="NCBIfam" id="TIGR02033">
    <property type="entry name" value="D-hydantoinase"/>
    <property type="match status" value="1"/>
</dbReference>
<dbReference type="PANTHER" id="PTHR11647">
    <property type="entry name" value="HYDRANTOINASE/DIHYDROPYRIMIDINASE FAMILY MEMBER"/>
    <property type="match status" value="1"/>
</dbReference>
<keyword evidence="11" id="KW-1185">Reference proteome</keyword>
<evidence type="ECO:0000256" key="8">
    <source>
        <dbReference type="PIRSR" id="PIRSR611778-50"/>
    </source>
</evidence>
<keyword evidence="4" id="KW-0479">Metal-binding</keyword>
<proteinExistence type="inferred from homology"/>
<reference evidence="10 11" key="1">
    <citation type="submission" date="2018-05" db="EMBL/GenBank/DDBJ databases">
        <title>Genomic Encyclopedia of Type Strains, Phase IV (KMG-IV): sequencing the most valuable type-strain genomes for metagenomic binning, comparative biology and taxonomic classification.</title>
        <authorList>
            <person name="Goeker M."/>
        </authorList>
    </citation>
    <scope>NUCLEOTIDE SEQUENCE [LARGE SCALE GENOMIC DNA]</scope>
    <source>
        <strain evidence="10 11">DSM 16097</strain>
    </source>
</reference>
<evidence type="ECO:0000256" key="7">
    <source>
        <dbReference type="ARBA" id="ARBA00068457"/>
    </source>
</evidence>
<evidence type="ECO:0000256" key="4">
    <source>
        <dbReference type="ARBA" id="ARBA00022723"/>
    </source>
</evidence>
<dbReference type="AlphaFoldDB" id="A0A316GBZ6"/>
<comment type="function">
    <text evidence="6">Catalyzes the stereospecific hydrolysis of the cyclic amide bond of D-hydantoin derivatives.</text>
</comment>
<dbReference type="InterPro" id="IPR011059">
    <property type="entry name" value="Metal-dep_hydrolase_composite"/>
</dbReference>
<dbReference type="InterPro" id="IPR032466">
    <property type="entry name" value="Metal_Hydrolase"/>
</dbReference>
<dbReference type="GO" id="GO:0005829">
    <property type="term" value="C:cytosol"/>
    <property type="evidence" value="ECO:0007669"/>
    <property type="project" value="TreeGrafter"/>
</dbReference>
<name>A0A316GBZ6_9RHOB</name>
<dbReference type="Pfam" id="PF01979">
    <property type="entry name" value="Amidohydro_1"/>
    <property type="match status" value="1"/>
</dbReference>
<accession>A0A316GBZ6</accession>
<organism evidence="10 11">
    <name type="scientific">Roseicyclus mahoneyensis</name>
    <dbReference type="NCBI Taxonomy" id="164332"/>
    <lineage>
        <taxon>Bacteria</taxon>
        <taxon>Pseudomonadati</taxon>
        <taxon>Pseudomonadota</taxon>
        <taxon>Alphaproteobacteria</taxon>
        <taxon>Rhodobacterales</taxon>
        <taxon>Roseobacteraceae</taxon>
        <taxon>Roseicyclus</taxon>
    </lineage>
</organism>
<dbReference type="SUPFAM" id="SSF51338">
    <property type="entry name" value="Composite domain of metallo-dependent hydrolases"/>
    <property type="match status" value="2"/>
</dbReference>
<sequence>MTPLDTIIRGGTIVTASDTSRADIGIKGGRIVMIGEDLGPDLYDAPEVIDATGLIVVPGGIDSHVHISQPGEPGVVIADDFESGTRAAIFGGLTTVLPFCLQAKGQSLREAVTWYHGLAEGNCYCDVSFHLIVTDPTPQALGQDLPALVADGYASIKLFMTYEGMKLSDRDILRTLEAAKTSGALAMVHAENDDMIEFLRDGAEARGETAPKYHATTRPIPAEREATHRAIALAEVIGTPIVVVHVSNRDAMEEIRAGRARGSVVYGETCPQYLVLTADDMDRTGFDGAKYVCSPPPRDTAQQAACWEGLMTGVFDLYSSDHCPYRFEDEQGKKRPAGVKSFRYVPNGIPGVETSLPILFSEGVSKGRIDLNRFVALTSTNHAKLYGLYPQKGTIAVGSDADLVLWDPAETRTIRQDDLHHGADYTPYEGFQVTGWPVRTILRGKTVMADGALRADKGVGRYQGRTPHHRAAAP</sequence>
<dbReference type="OrthoDB" id="9775759at2"/>
<evidence type="ECO:0000256" key="1">
    <source>
        <dbReference type="ARBA" id="ARBA00001947"/>
    </source>
</evidence>
<dbReference type="PANTHER" id="PTHR11647:SF1">
    <property type="entry name" value="COLLAPSIN RESPONSE MEDIATOR PROTEIN"/>
    <property type="match status" value="1"/>
</dbReference>
<dbReference type="Proteomes" id="UP000245708">
    <property type="component" value="Unassembled WGS sequence"/>
</dbReference>
<comment type="PTM">
    <text evidence="8">Carbamylation allows a single lysine to coordinate two divalent metal cations.</text>
</comment>
<feature type="domain" description="Amidohydrolase-related" evidence="9">
    <location>
        <begin position="55"/>
        <end position="447"/>
    </location>
</feature>
<keyword evidence="3" id="KW-0597">Phosphoprotein</keyword>
<dbReference type="InterPro" id="IPR006680">
    <property type="entry name" value="Amidohydro-rel"/>
</dbReference>
<dbReference type="InterPro" id="IPR050378">
    <property type="entry name" value="Metallo-dep_Hydrolases_sf"/>
</dbReference>
<evidence type="ECO:0000313" key="10">
    <source>
        <dbReference type="EMBL" id="PWK58123.1"/>
    </source>
</evidence>
<dbReference type="FunFam" id="3.20.20.140:FF:000217">
    <property type="entry name" value="Dihydropyrimidinase-related protein 1"/>
    <property type="match status" value="1"/>
</dbReference>
<protein>
    <recommendedName>
        <fullName evidence="7">D-hydantoinase</fullName>
    </recommendedName>
</protein>
<gene>
    <name evidence="10" type="ORF">C7455_11064</name>
</gene>
<dbReference type="EMBL" id="QGGW01000010">
    <property type="protein sequence ID" value="PWK58123.1"/>
    <property type="molecule type" value="Genomic_DNA"/>
</dbReference>
<evidence type="ECO:0000313" key="11">
    <source>
        <dbReference type="Proteomes" id="UP000245708"/>
    </source>
</evidence>
<comment type="similarity">
    <text evidence="2">Belongs to the metallo-dependent hydrolases superfamily. Hydantoinase/dihydropyrimidinase family.</text>
</comment>
<evidence type="ECO:0000256" key="3">
    <source>
        <dbReference type="ARBA" id="ARBA00022553"/>
    </source>
</evidence>
<evidence type="ECO:0000256" key="6">
    <source>
        <dbReference type="ARBA" id="ARBA00055040"/>
    </source>
</evidence>
<dbReference type="RefSeq" id="WP_109670234.1">
    <property type="nucleotide sequence ID" value="NZ_QGGW01000010.1"/>
</dbReference>
<keyword evidence="5" id="KW-0378">Hydrolase</keyword>
<dbReference type="SUPFAM" id="SSF51556">
    <property type="entry name" value="Metallo-dependent hydrolases"/>
    <property type="match status" value="1"/>
</dbReference>
<feature type="modified residue" description="N6-carboxylysine" evidence="8">
    <location>
        <position position="157"/>
    </location>
</feature>
<comment type="cofactor">
    <cofactor evidence="1">
        <name>Zn(2+)</name>
        <dbReference type="ChEBI" id="CHEBI:29105"/>
    </cofactor>
</comment>
<dbReference type="CDD" id="cd01314">
    <property type="entry name" value="D-HYD"/>
    <property type="match status" value="1"/>
</dbReference>
<evidence type="ECO:0000259" key="9">
    <source>
        <dbReference type="Pfam" id="PF01979"/>
    </source>
</evidence>
<dbReference type="Gene3D" id="3.20.20.140">
    <property type="entry name" value="Metal-dependent hydrolases"/>
    <property type="match status" value="1"/>
</dbReference>
<dbReference type="Gene3D" id="2.30.40.10">
    <property type="entry name" value="Urease, subunit C, domain 1"/>
    <property type="match status" value="1"/>
</dbReference>
<dbReference type="GO" id="GO:0016812">
    <property type="term" value="F:hydrolase activity, acting on carbon-nitrogen (but not peptide) bonds, in cyclic amides"/>
    <property type="evidence" value="ECO:0007669"/>
    <property type="project" value="TreeGrafter"/>
</dbReference>
<dbReference type="InterPro" id="IPR011778">
    <property type="entry name" value="Hydantoinase/dihydroPyrase"/>
</dbReference>
<evidence type="ECO:0000256" key="2">
    <source>
        <dbReference type="ARBA" id="ARBA00008829"/>
    </source>
</evidence>
<evidence type="ECO:0000256" key="5">
    <source>
        <dbReference type="ARBA" id="ARBA00022801"/>
    </source>
</evidence>
<comment type="caution">
    <text evidence="10">The sequence shown here is derived from an EMBL/GenBank/DDBJ whole genome shotgun (WGS) entry which is preliminary data.</text>
</comment>